<dbReference type="RefSeq" id="WP_180154248.1">
    <property type="nucleotide sequence ID" value="NZ_JACCEM010000003.1"/>
</dbReference>
<dbReference type="Pfam" id="PF03401">
    <property type="entry name" value="TctC"/>
    <property type="match status" value="1"/>
</dbReference>
<accession>A0A853FXX9</accession>
<dbReference type="PANTHER" id="PTHR42928:SF5">
    <property type="entry name" value="BLR1237 PROTEIN"/>
    <property type="match status" value="1"/>
</dbReference>
<reference evidence="3 4" key="1">
    <citation type="submission" date="2020-07" db="EMBL/GenBank/DDBJ databases">
        <title>Taxonomic revisions and descriptions of new bacterial species based on genomic comparisons in the high-G+C-content subgroup of the family Alcaligenaceae.</title>
        <authorList>
            <person name="Szabo A."/>
            <person name="Felfoldi T."/>
        </authorList>
    </citation>
    <scope>NUCLEOTIDE SEQUENCE [LARGE SCALE GENOMIC DNA]</scope>
    <source>
        <strain evidence="3 4">LMG 24012</strain>
    </source>
</reference>
<evidence type="ECO:0000256" key="1">
    <source>
        <dbReference type="ARBA" id="ARBA00006987"/>
    </source>
</evidence>
<dbReference type="PANTHER" id="PTHR42928">
    <property type="entry name" value="TRICARBOXYLATE-BINDING PROTEIN"/>
    <property type="match status" value="1"/>
</dbReference>
<dbReference type="InterPro" id="IPR005064">
    <property type="entry name" value="BUG"/>
</dbReference>
<dbReference type="AlphaFoldDB" id="A0A853FXX9"/>
<sequence>MKPLMFIIRLAAAAVSVAAISSQAAAQAEYPARPITLVVPFSAGGQFDFLGRLVASSMSKNLGQEIIVENVSGGGGNVGGAKVANAKPDGYTLLQYGGNLAIAKELTSNLAYDPVGSFIPVAPISIAPHVVLMNNSLPVKDFKDLVNYAKAHPDRINYATPGVGTSMHLTFEEIRELFDFPATHIPYRGGSNALNDLASGQVQLGIVAVAPALPFIQSGKIRALAVTGESRAPSLPDVPTISELGHQGFSSGSWAGIAVPKGTPQAIVDRLAKAVSAAINDPQVSKRLEELSFTPLQGASADLKARIDDEARRYGPIIAKLGLKN</sequence>
<keyword evidence="2" id="KW-0732">Signal</keyword>
<comment type="similarity">
    <text evidence="1">Belongs to the UPF0065 (bug) family.</text>
</comment>
<dbReference type="Gene3D" id="3.40.190.10">
    <property type="entry name" value="Periplasmic binding protein-like II"/>
    <property type="match status" value="1"/>
</dbReference>
<evidence type="ECO:0000313" key="3">
    <source>
        <dbReference type="EMBL" id="NYT48949.1"/>
    </source>
</evidence>
<organism evidence="3 4">
    <name type="scientific">Parapusillimonas granuli</name>
    <dbReference type="NCBI Taxonomy" id="380911"/>
    <lineage>
        <taxon>Bacteria</taxon>
        <taxon>Pseudomonadati</taxon>
        <taxon>Pseudomonadota</taxon>
        <taxon>Betaproteobacteria</taxon>
        <taxon>Burkholderiales</taxon>
        <taxon>Alcaligenaceae</taxon>
        <taxon>Parapusillimonas</taxon>
    </lineage>
</organism>
<dbReference type="Proteomes" id="UP000559809">
    <property type="component" value="Unassembled WGS sequence"/>
</dbReference>
<evidence type="ECO:0000256" key="2">
    <source>
        <dbReference type="SAM" id="SignalP"/>
    </source>
</evidence>
<dbReference type="Gene3D" id="3.40.190.150">
    <property type="entry name" value="Bordetella uptake gene, domain 1"/>
    <property type="match status" value="1"/>
</dbReference>
<protein>
    <submittedName>
        <fullName evidence="3">Tripartite tricarboxylate transporter substrate binding protein</fullName>
    </submittedName>
</protein>
<comment type="caution">
    <text evidence="3">The sequence shown here is derived from an EMBL/GenBank/DDBJ whole genome shotgun (WGS) entry which is preliminary data.</text>
</comment>
<feature type="signal peptide" evidence="2">
    <location>
        <begin position="1"/>
        <end position="26"/>
    </location>
</feature>
<dbReference type="PIRSF" id="PIRSF017082">
    <property type="entry name" value="YflP"/>
    <property type="match status" value="1"/>
</dbReference>
<evidence type="ECO:0000313" key="4">
    <source>
        <dbReference type="Proteomes" id="UP000559809"/>
    </source>
</evidence>
<gene>
    <name evidence="3" type="ORF">H0A72_06455</name>
</gene>
<name>A0A853FXX9_9BURK</name>
<keyword evidence="4" id="KW-1185">Reference proteome</keyword>
<dbReference type="EMBL" id="JACCEM010000003">
    <property type="protein sequence ID" value="NYT48949.1"/>
    <property type="molecule type" value="Genomic_DNA"/>
</dbReference>
<proteinExistence type="inferred from homology"/>
<dbReference type="CDD" id="cd07012">
    <property type="entry name" value="PBP2_Bug_TTT"/>
    <property type="match status" value="1"/>
</dbReference>
<feature type="chain" id="PRO_5032700825" evidence="2">
    <location>
        <begin position="27"/>
        <end position="325"/>
    </location>
</feature>
<dbReference type="InterPro" id="IPR042100">
    <property type="entry name" value="Bug_dom1"/>
</dbReference>
<dbReference type="SUPFAM" id="SSF53850">
    <property type="entry name" value="Periplasmic binding protein-like II"/>
    <property type="match status" value="1"/>
</dbReference>